<evidence type="ECO:0000313" key="1">
    <source>
        <dbReference type="EMBL" id="ACQ68769.1"/>
    </source>
</evidence>
<dbReference type="RefSeq" id="WP_015874494.1">
    <property type="nucleotide sequence ID" value="NC_012751.1"/>
</dbReference>
<dbReference type="HOGENOM" id="CLU_2553574_0_0_6"/>
<dbReference type="STRING" id="572265.HDEF_2223"/>
<protein>
    <submittedName>
        <fullName evidence="1">Uncharacterized protein</fullName>
    </submittedName>
</protein>
<dbReference type="Proteomes" id="UP000002334">
    <property type="component" value="Chromosome"/>
</dbReference>
<dbReference type="EMBL" id="CP001277">
    <property type="protein sequence ID" value="ACQ68769.1"/>
    <property type="molecule type" value="Genomic_DNA"/>
</dbReference>
<organism evidence="1 2">
    <name type="scientific">Hamiltonella defensa subsp. Acyrthosiphon pisum (strain 5AT)</name>
    <dbReference type="NCBI Taxonomy" id="572265"/>
    <lineage>
        <taxon>Bacteria</taxon>
        <taxon>Pseudomonadati</taxon>
        <taxon>Pseudomonadota</taxon>
        <taxon>Gammaproteobacteria</taxon>
        <taxon>Enterobacterales</taxon>
        <taxon>Enterobacteriaceae</taxon>
        <taxon>aphid secondary symbionts</taxon>
        <taxon>Candidatus Williamhamiltonella</taxon>
    </lineage>
</organism>
<reference evidence="1 2" key="1">
    <citation type="journal article" date="2009" name="Proc. Natl. Acad. Sci. U.S.A.">
        <title>Hamiltonella defensa, genome evolution of protective bacterial endosymbiont from pathogenic ancestors.</title>
        <authorList>
            <person name="Degnan P.H."/>
            <person name="Yu Y."/>
            <person name="Sisneros N."/>
            <person name="Wing R.A."/>
            <person name="Moran N.A."/>
        </authorList>
    </citation>
    <scope>NUCLEOTIDE SEQUENCE [LARGE SCALE GENOMIC DNA]</scope>
    <source>
        <strain evidence="2">5AT</strain>
    </source>
</reference>
<proteinExistence type="predicted"/>
<name>C4K8B3_HAMD5</name>
<dbReference type="GeneID" id="66261737"/>
<accession>C4K8B3</accession>
<evidence type="ECO:0000313" key="2">
    <source>
        <dbReference type="Proteomes" id="UP000002334"/>
    </source>
</evidence>
<sequence length="82" mass="10151">MYFSPDKKYKIHQFGYKIYISKLNEKDEIIDSRTEIADLSNRDKFEKFKKKFQEIKKHDDYQKKVDNNYNIISKLNYKEINF</sequence>
<dbReference type="KEGG" id="hde:HDEF_2223"/>
<gene>
    <name evidence="1" type="ordered locus">HDEF_2223</name>
</gene>
<dbReference type="AlphaFoldDB" id="C4K8B3"/>
<keyword evidence="2" id="KW-1185">Reference proteome</keyword>